<evidence type="ECO:0000256" key="2">
    <source>
        <dbReference type="ARBA" id="ARBA00022448"/>
    </source>
</evidence>
<comment type="subcellular location">
    <subcellularLocation>
        <location evidence="1">Cell membrane</location>
        <topology evidence="1">Multi-pass membrane protein</topology>
    </subcellularLocation>
</comment>
<organism evidence="10 11">
    <name type="scientific">Paraburkholderia bengalensis</name>
    <dbReference type="NCBI Taxonomy" id="2747562"/>
    <lineage>
        <taxon>Bacteria</taxon>
        <taxon>Pseudomonadati</taxon>
        <taxon>Pseudomonadota</taxon>
        <taxon>Betaproteobacteria</taxon>
        <taxon>Burkholderiales</taxon>
        <taxon>Burkholderiaceae</taxon>
        <taxon>Paraburkholderia</taxon>
    </lineage>
</organism>
<evidence type="ECO:0000256" key="7">
    <source>
        <dbReference type="ARBA" id="ARBA00023136"/>
    </source>
</evidence>
<evidence type="ECO:0000256" key="5">
    <source>
        <dbReference type="ARBA" id="ARBA00022970"/>
    </source>
</evidence>
<dbReference type="InterPro" id="IPR001851">
    <property type="entry name" value="ABC_transp_permease"/>
</dbReference>
<keyword evidence="2" id="KW-0813">Transport</keyword>
<feature type="transmembrane region" description="Helical" evidence="9">
    <location>
        <begin position="160"/>
        <end position="181"/>
    </location>
</feature>
<evidence type="ECO:0000256" key="3">
    <source>
        <dbReference type="ARBA" id="ARBA00022475"/>
    </source>
</evidence>
<comment type="caution">
    <text evidence="10">The sequence shown here is derived from an EMBL/GenBank/DDBJ whole genome shotgun (WGS) entry which is preliminary data.</text>
</comment>
<protein>
    <submittedName>
        <fullName evidence="10">Branched-chain amino acid ABC transporter permease</fullName>
    </submittedName>
</protein>
<proteinExistence type="inferred from homology"/>
<feature type="transmembrane region" description="Helical" evidence="9">
    <location>
        <begin position="32"/>
        <end position="51"/>
    </location>
</feature>
<dbReference type="Proteomes" id="UP001386437">
    <property type="component" value="Unassembled WGS sequence"/>
</dbReference>
<evidence type="ECO:0000313" key="11">
    <source>
        <dbReference type="Proteomes" id="UP001386437"/>
    </source>
</evidence>
<dbReference type="EMBL" id="JACFYJ010000104">
    <property type="protein sequence ID" value="MEI6002280.1"/>
    <property type="molecule type" value="Genomic_DNA"/>
</dbReference>
<dbReference type="InterPro" id="IPR052157">
    <property type="entry name" value="BCAA_transport_permease"/>
</dbReference>
<keyword evidence="11" id="KW-1185">Reference proteome</keyword>
<dbReference type="PANTHER" id="PTHR11795">
    <property type="entry name" value="BRANCHED-CHAIN AMINO ACID TRANSPORT SYSTEM PERMEASE PROTEIN LIVH"/>
    <property type="match status" value="1"/>
</dbReference>
<sequence>MSFPIRCPISTSISVVRKLTARPATACSPNGYLLLVIAAVVAGGVTGILIERGILKRFYSHDPVVLLLVTYALFLIIEDVIKLVWGVDPYSVSEPYSFLGNFELGDLSYPRYNFIILGAAVIAGMSLMLFLCYARAGRLLRAVIHDREVSQALGIKVNRYFVWTFAVGAVLAALGGAFTAPTISVAPGMSVEIVVLTFAVVVIGGLGSLPGAALGALIVGMVRAMAVHYWPQGQLFSIYIAMALVLAVRPKGLFAPLEGRKI</sequence>
<evidence type="ECO:0000256" key="6">
    <source>
        <dbReference type="ARBA" id="ARBA00022989"/>
    </source>
</evidence>
<reference evidence="10 11" key="1">
    <citation type="journal article" date="2022" name="Arch. Microbiol.">
        <title>Paraburkholderia bengalensis sp. nov. isolated from roots of Oryza sativa, IR64.</title>
        <authorList>
            <person name="Nag P."/>
            <person name="Mondal N."/>
            <person name="Sarkar J."/>
            <person name="Das S."/>
        </authorList>
    </citation>
    <scope>NUCLEOTIDE SEQUENCE [LARGE SCALE GENOMIC DNA]</scope>
    <source>
        <strain evidence="10 11">IR64_4_BI</strain>
    </source>
</reference>
<dbReference type="Pfam" id="PF02653">
    <property type="entry name" value="BPD_transp_2"/>
    <property type="match status" value="1"/>
</dbReference>
<name>A0ABU8J3K7_9BURK</name>
<comment type="similarity">
    <text evidence="8">Belongs to the binding-protein-dependent transport system permease family. LivHM subfamily.</text>
</comment>
<feature type="transmembrane region" description="Helical" evidence="9">
    <location>
        <begin position="193"/>
        <end position="222"/>
    </location>
</feature>
<feature type="transmembrane region" description="Helical" evidence="9">
    <location>
        <begin position="63"/>
        <end position="85"/>
    </location>
</feature>
<gene>
    <name evidence="10" type="ORF">H3V53_35700</name>
</gene>
<evidence type="ECO:0000256" key="1">
    <source>
        <dbReference type="ARBA" id="ARBA00004651"/>
    </source>
</evidence>
<keyword evidence="7 9" id="KW-0472">Membrane</keyword>
<evidence type="ECO:0000256" key="8">
    <source>
        <dbReference type="ARBA" id="ARBA00037998"/>
    </source>
</evidence>
<accession>A0ABU8J3K7</accession>
<feature type="transmembrane region" description="Helical" evidence="9">
    <location>
        <begin position="229"/>
        <end position="248"/>
    </location>
</feature>
<keyword evidence="6 9" id="KW-1133">Transmembrane helix</keyword>
<keyword evidence="4 9" id="KW-0812">Transmembrane</keyword>
<dbReference type="PANTHER" id="PTHR11795:SF442">
    <property type="entry name" value="ABC TRANSPORTER ATP-BINDING PROTEIN"/>
    <property type="match status" value="1"/>
</dbReference>
<dbReference type="CDD" id="cd06582">
    <property type="entry name" value="TM_PBP1_LivH_like"/>
    <property type="match status" value="1"/>
</dbReference>
<feature type="transmembrane region" description="Helical" evidence="9">
    <location>
        <begin position="112"/>
        <end position="134"/>
    </location>
</feature>
<keyword evidence="3" id="KW-1003">Cell membrane</keyword>
<evidence type="ECO:0000313" key="10">
    <source>
        <dbReference type="EMBL" id="MEI6002280.1"/>
    </source>
</evidence>
<evidence type="ECO:0000256" key="9">
    <source>
        <dbReference type="SAM" id="Phobius"/>
    </source>
</evidence>
<keyword evidence="5" id="KW-0029">Amino-acid transport</keyword>
<evidence type="ECO:0000256" key="4">
    <source>
        <dbReference type="ARBA" id="ARBA00022692"/>
    </source>
</evidence>